<dbReference type="InterPro" id="IPR011009">
    <property type="entry name" value="Kinase-like_dom_sf"/>
</dbReference>
<keyword evidence="15 21" id="KW-0009">Actin-binding</keyword>
<keyword evidence="5" id="KW-0963">Cytoplasm</keyword>
<evidence type="ECO:0000259" key="25">
    <source>
        <dbReference type="PROSITE" id="PS51456"/>
    </source>
</evidence>
<dbReference type="Pfam" id="PF00063">
    <property type="entry name" value="Myosin_head"/>
    <property type="match status" value="2"/>
</dbReference>
<dbReference type="EC" id="2.7.11.1" evidence="4"/>
<evidence type="ECO:0000313" key="27">
    <source>
        <dbReference type="Proteomes" id="UP000663824"/>
    </source>
</evidence>
<evidence type="ECO:0000256" key="5">
    <source>
        <dbReference type="ARBA" id="ARBA00022490"/>
    </source>
</evidence>
<keyword evidence="11" id="KW-0418">Kinase</keyword>
<dbReference type="PROSITE" id="PS00107">
    <property type="entry name" value="PROTEIN_KINASE_ATP"/>
    <property type="match status" value="1"/>
</dbReference>
<dbReference type="GO" id="GO:0016459">
    <property type="term" value="C:myosin complex"/>
    <property type="evidence" value="ECO:0007669"/>
    <property type="project" value="UniProtKB-KW"/>
</dbReference>
<dbReference type="SMART" id="SM00242">
    <property type="entry name" value="MYSc"/>
    <property type="match status" value="1"/>
</dbReference>
<dbReference type="PANTHER" id="PTHR46256">
    <property type="entry name" value="AGAP011099-PA"/>
    <property type="match status" value="1"/>
</dbReference>
<dbReference type="Proteomes" id="UP000663824">
    <property type="component" value="Unassembled WGS sequence"/>
</dbReference>
<dbReference type="GO" id="GO:0005524">
    <property type="term" value="F:ATP binding"/>
    <property type="evidence" value="ECO:0007669"/>
    <property type="project" value="UniProtKB-UniRule"/>
</dbReference>
<dbReference type="SUPFAM" id="SSF52540">
    <property type="entry name" value="P-loop containing nucleoside triphosphate hydrolases"/>
    <property type="match status" value="1"/>
</dbReference>
<dbReference type="Gene3D" id="1.20.120.720">
    <property type="entry name" value="Myosin VI head, motor domain, U50 subdomain"/>
    <property type="match status" value="1"/>
</dbReference>
<keyword evidence="6" id="KW-0723">Serine/threonine-protein kinase</keyword>
<feature type="compositionally biased region" description="Polar residues" evidence="23">
    <location>
        <begin position="1370"/>
        <end position="1385"/>
    </location>
</feature>
<keyword evidence="18" id="KW-0844">Vision</keyword>
<dbReference type="Gene3D" id="1.20.5.4820">
    <property type="match status" value="1"/>
</dbReference>
<keyword evidence="14 21" id="KW-0505">Motor protein</keyword>
<comment type="similarity">
    <text evidence="21">Belongs to the TRAFAC class myosin-kinesin ATPase superfamily. Myosin family.</text>
</comment>
<reference evidence="26" key="1">
    <citation type="submission" date="2021-02" db="EMBL/GenBank/DDBJ databases">
        <authorList>
            <person name="Nowell W R."/>
        </authorList>
    </citation>
    <scope>NUCLEOTIDE SEQUENCE</scope>
</reference>
<dbReference type="PANTHER" id="PTHR46256:SF3">
    <property type="entry name" value="MYOSIN MOTOR DOMAIN-CONTAINING PROTEIN"/>
    <property type="match status" value="1"/>
</dbReference>
<comment type="catalytic activity">
    <reaction evidence="19">
        <text>L-threonyl-[protein] + ATP = O-phospho-L-threonyl-[protein] + ADP + H(+)</text>
        <dbReference type="Rhea" id="RHEA:46608"/>
        <dbReference type="Rhea" id="RHEA-COMP:11060"/>
        <dbReference type="Rhea" id="RHEA-COMP:11605"/>
        <dbReference type="ChEBI" id="CHEBI:15378"/>
        <dbReference type="ChEBI" id="CHEBI:30013"/>
        <dbReference type="ChEBI" id="CHEBI:30616"/>
        <dbReference type="ChEBI" id="CHEBI:61977"/>
        <dbReference type="ChEBI" id="CHEBI:456216"/>
        <dbReference type="EC" id="2.7.11.1"/>
    </reaction>
</comment>
<dbReference type="Pfam" id="PF00612">
    <property type="entry name" value="IQ"/>
    <property type="match status" value="2"/>
</dbReference>
<evidence type="ECO:0000256" key="9">
    <source>
        <dbReference type="ARBA" id="ARBA00022737"/>
    </source>
</evidence>
<protein>
    <recommendedName>
        <fullName evidence="4">non-specific serine/threonine protein kinase</fullName>
        <ecNumber evidence="4">2.7.11.1</ecNumber>
    </recommendedName>
</protein>
<keyword evidence="9" id="KW-0677">Repeat</keyword>
<dbReference type="InterPro" id="IPR000719">
    <property type="entry name" value="Prot_kinase_dom"/>
</dbReference>
<keyword evidence="16" id="KW-0206">Cytoskeleton</keyword>
<evidence type="ECO:0000256" key="18">
    <source>
        <dbReference type="ARBA" id="ARBA00023305"/>
    </source>
</evidence>
<dbReference type="PROSITE" id="PS50011">
    <property type="entry name" value="PROTEIN_KINASE_DOM"/>
    <property type="match status" value="1"/>
</dbReference>
<evidence type="ECO:0000256" key="4">
    <source>
        <dbReference type="ARBA" id="ARBA00012513"/>
    </source>
</evidence>
<evidence type="ECO:0000256" key="3">
    <source>
        <dbReference type="ARBA" id="ARBA00006998"/>
    </source>
</evidence>
<evidence type="ECO:0000256" key="2">
    <source>
        <dbReference type="ARBA" id="ARBA00004316"/>
    </source>
</evidence>
<sequence length="1574" mass="181893">MESTQNKDEIFFKNSRTFGQMASSSTFEHGKLPDPNLLWILLDKLGEGTYGKVYRAKYSDSGEYVAAKIIRIKNDDISNEFESELNILKKISKQHENLPDFIGLFGESNESNARNIWFVMELCHLGPINQLIKRIQKKNQLNTHETEKLIAYGLSSTLKALQYLHQNGIMHRDVKGSHILVTNNYVIKLIDFGIAALFSAEHSKRNSSVGTSLWMAPEVIACAYQLDYSFDERCDIWSLGITAIELADGEAPLCQFHPTKVLFEIPRRPPPTVRRDAAKWSEDFTKFISACLIKDYEQRPSAEELLRNENFVKFDDETNKMRPSAEELLRNENFVKFDDETKESYRDLLKTYHMKLSSLDVPDVSVESDLSSIVNDAVNINSWIENISNPADFVDNENNLAQIHYLDPQHIINSIRRRFSKTLIYTYIGDSLLAINPKQFLPIDNLHFQLKYLKNRKDLLPHVFAIATNVYNQMMISRQAQCIILSGESGSGKTHAAQNLISELALLGFGEQRALENCLVNMNFLLESFGNAQTSLNNNSSRFGKLLDIFFSDYGTIVYVQLSQFLLEKTRVVLASGNKRNFHIFYSIYSYFSQPQSNPCISIDQKSSELFQTIKYYTYLGNNNSNNDNNDDQAVSTVPLENLFQILKDFNITDDEQASILAILTAIIHLGNVLFKPDTEPNEPGCSIDQESMSHSNAVYRLLKIDNDLFIRSLVQSSLMTRGETVTKLNMISEAQQTRDAMAKSLYSRLFDWIIYGLNRYFRTDLEYEPRSIVDIHKQHEKDLLKKKLSLLQETDEESCKKIRNNGLCSISLLDLFGFETFESNSYEQLCINIANEQLQYFFRQHTFAWEMKEYENEQIEKTAYRDNFDFPNNRSILDMCLSKPIGLLALLDEESRFPQSTEFTLVNKWRENLNSSHFTIMSTSSSLSRKTLKRQKTLSLDLQPLFTISHYAGKIEYSAKDFLEKNRDYVPMEIIDLLLQSDDHLVNLLFRSRLRKTGSVAYSEHDKQDKVSTLFRSKPDKTATLSRTQGTVSTYFRYSLMELVTTMASSQPTFIRCLVPNRLPFQSSHITHDHTSYFPQNFKFDSSQFDEAVVLEQIRYSGLIETIEIRRQGYSHRIPFDDFLSMYACLLDMTSNSIDDHKQLCELIVKKFHINNYAIGKTKIFLKYHHIEQLNIEHKNFMTKIIRLQSYIRMYLVHKQNETLKNNTVVSDYEQSVVRVQKIVRKYFVRRAEKRKVLAIITLQAYWRMWYERTRFKRRLLDHRNQKIQISYFLKLVELHGNSLYQKLNNLDNTTEHTNGLAIDEDKTSPDDQSLSNKFIQYKAQNLNRMNSKSKLSLLCGYYDSVHKSFLNKKNNQNSEEKKNVRIAHTTTQRPATAPSTANIPTAPPCPPPDFFQQPSTEIKIFKRQKSAPATVTTHIDELKQIFAKRQPQQPTNSLLPIMPHRARSSSTNILNTEDNSLSPPSNFLAVYHYNHVENDDDYKLRRRRLSSSSSIIKSKSSGLVTCSTSNLVGDMVLTSENVVKLKENLRKTGFAAQGNQTLRRKLPTETVQIDFRSILRRSKYNSSTSINQ</sequence>
<dbReference type="GO" id="GO:0007601">
    <property type="term" value="P:visual perception"/>
    <property type="evidence" value="ECO:0007669"/>
    <property type="project" value="UniProtKB-KW"/>
</dbReference>
<feature type="binding site" evidence="22">
    <location>
        <position position="68"/>
    </location>
    <ligand>
        <name>ATP</name>
        <dbReference type="ChEBI" id="CHEBI:30616"/>
    </ligand>
</feature>
<keyword evidence="10 21" id="KW-0547">Nucleotide-binding</keyword>
<evidence type="ECO:0000256" key="19">
    <source>
        <dbReference type="ARBA" id="ARBA00047899"/>
    </source>
</evidence>
<dbReference type="Gene3D" id="1.10.10.820">
    <property type="match status" value="1"/>
</dbReference>
<feature type="domain" description="Protein kinase" evidence="24">
    <location>
        <begin position="39"/>
        <end position="312"/>
    </location>
</feature>
<dbReference type="InterPro" id="IPR036961">
    <property type="entry name" value="Kinesin_motor_dom_sf"/>
</dbReference>
<evidence type="ECO:0000256" key="12">
    <source>
        <dbReference type="ARBA" id="ARBA00022840"/>
    </source>
</evidence>
<evidence type="ECO:0000256" key="15">
    <source>
        <dbReference type="ARBA" id="ARBA00023203"/>
    </source>
</evidence>
<feature type="domain" description="Myosin motor" evidence="25">
    <location>
        <begin position="395"/>
        <end position="1180"/>
    </location>
</feature>
<evidence type="ECO:0000256" key="16">
    <source>
        <dbReference type="ARBA" id="ARBA00023212"/>
    </source>
</evidence>
<evidence type="ECO:0000259" key="24">
    <source>
        <dbReference type="PROSITE" id="PS50011"/>
    </source>
</evidence>
<evidence type="ECO:0000256" key="11">
    <source>
        <dbReference type="ARBA" id="ARBA00022777"/>
    </source>
</evidence>
<organism evidence="26 27">
    <name type="scientific">Rotaria magnacalcarata</name>
    <dbReference type="NCBI Taxonomy" id="392030"/>
    <lineage>
        <taxon>Eukaryota</taxon>
        <taxon>Metazoa</taxon>
        <taxon>Spiralia</taxon>
        <taxon>Gnathifera</taxon>
        <taxon>Rotifera</taxon>
        <taxon>Eurotatoria</taxon>
        <taxon>Bdelloidea</taxon>
        <taxon>Philodinida</taxon>
        <taxon>Philodinidae</taxon>
        <taxon>Rotaria</taxon>
    </lineage>
</organism>
<evidence type="ECO:0000256" key="10">
    <source>
        <dbReference type="ARBA" id="ARBA00022741"/>
    </source>
</evidence>
<gene>
    <name evidence="26" type="ORF">MBJ925_LOCUS5406</name>
</gene>
<dbReference type="GO" id="GO:0000146">
    <property type="term" value="F:microfilament motor activity"/>
    <property type="evidence" value="ECO:0007669"/>
    <property type="project" value="TreeGrafter"/>
</dbReference>
<comment type="caution">
    <text evidence="26">The sequence shown here is derived from an EMBL/GenBank/DDBJ whole genome shotgun (WGS) entry which is preliminary data.</text>
</comment>
<comment type="catalytic activity">
    <reaction evidence="20">
        <text>L-seryl-[protein] + ATP = O-phospho-L-seryl-[protein] + ADP + H(+)</text>
        <dbReference type="Rhea" id="RHEA:17989"/>
        <dbReference type="Rhea" id="RHEA-COMP:9863"/>
        <dbReference type="Rhea" id="RHEA-COMP:11604"/>
        <dbReference type="ChEBI" id="CHEBI:15378"/>
        <dbReference type="ChEBI" id="CHEBI:29999"/>
        <dbReference type="ChEBI" id="CHEBI:30616"/>
        <dbReference type="ChEBI" id="CHEBI:83421"/>
        <dbReference type="ChEBI" id="CHEBI:456216"/>
        <dbReference type="EC" id="2.7.11.1"/>
    </reaction>
</comment>
<dbReference type="PROSITE" id="PS50096">
    <property type="entry name" value="IQ"/>
    <property type="match status" value="2"/>
</dbReference>
<evidence type="ECO:0000256" key="1">
    <source>
        <dbReference type="ARBA" id="ARBA00004245"/>
    </source>
</evidence>
<evidence type="ECO:0000256" key="6">
    <source>
        <dbReference type="ARBA" id="ARBA00022527"/>
    </source>
</evidence>
<dbReference type="InterPro" id="IPR052409">
    <property type="entry name" value="Myosin-III_kinase_activity"/>
</dbReference>
<keyword evidence="17" id="KW-0966">Cell projection</keyword>
<dbReference type="InterPro" id="IPR001609">
    <property type="entry name" value="Myosin_head_motor_dom-like"/>
</dbReference>
<evidence type="ECO:0000256" key="8">
    <source>
        <dbReference type="ARBA" id="ARBA00022679"/>
    </source>
</evidence>
<dbReference type="GO" id="GO:0030832">
    <property type="term" value="P:regulation of actin filament length"/>
    <property type="evidence" value="ECO:0007669"/>
    <property type="project" value="TreeGrafter"/>
</dbReference>
<comment type="caution">
    <text evidence="21">Lacks conserved residue(s) required for the propagation of feature annotation.</text>
</comment>
<dbReference type="PRINTS" id="PR00193">
    <property type="entry name" value="MYOSINHEAVY"/>
</dbReference>
<evidence type="ECO:0000256" key="14">
    <source>
        <dbReference type="ARBA" id="ARBA00023175"/>
    </source>
</evidence>
<evidence type="ECO:0000256" key="13">
    <source>
        <dbReference type="ARBA" id="ARBA00023123"/>
    </source>
</evidence>
<evidence type="ECO:0000256" key="20">
    <source>
        <dbReference type="ARBA" id="ARBA00048679"/>
    </source>
</evidence>
<comment type="similarity">
    <text evidence="3">In the C-terminal section; belongs to the TRAFAC class myosin-kinesin ATPase superfamily. Myosin family.</text>
</comment>
<keyword evidence="12 21" id="KW-0067">ATP-binding</keyword>
<dbReference type="Gene3D" id="1.10.510.10">
    <property type="entry name" value="Transferase(Phosphotransferase) domain 1"/>
    <property type="match status" value="1"/>
</dbReference>
<proteinExistence type="inferred from homology"/>
<dbReference type="Gene3D" id="1.20.58.530">
    <property type="match status" value="1"/>
</dbReference>
<name>A0A816LQF8_9BILA</name>
<evidence type="ECO:0000256" key="21">
    <source>
        <dbReference type="PROSITE-ProRule" id="PRU00782"/>
    </source>
</evidence>
<feature type="binding site" evidence="21">
    <location>
        <begin position="487"/>
        <end position="494"/>
    </location>
    <ligand>
        <name>ATP</name>
        <dbReference type="ChEBI" id="CHEBI:30616"/>
    </ligand>
</feature>
<keyword evidence="7" id="KW-0716">Sensory transduction</keyword>
<keyword evidence="13 21" id="KW-0518">Myosin</keyword>
<evidence type="ECO:0000256" key="17">
    <source>
        <dbReference type="ARBA" id="ARBA00023273"/>
    </source>
</evidence>
<evidence type="ECO:0000256" key="7">
    <source>
        <dbReference type="ARBA" id="ARBA00022606"/>
    </source>
</evidence>
<evidence type="ECO:0000256" key="23">
    <source>
        <dbReference type="SAM" id="MobiDB-lite"/>
    </source>
</evidence>
<feature type="region of interest" description="Disordered" evidence="23">
    <location>
        <begin position="1354"/>
        <end position="1385"/>
    </location>
</feature>
<evidence type="ECO:0000313" key="26">
    <source>
        <dbReference type="EMBL" id="CAF1941547.1"/>
    </source>
</evidence>
<dbReference type="GO" id="GO:0004674">
    <property type="term" value="F:protein serine/threonine kinase activity"/>
    <property type="evidence" value="ECO:0007669"/>
    <property type="project" value="UniProtKB-KW"/>
</dbReference>
<evidence type="ECO:0000256" key="22">
    <source>
        <dbReference type="PROSITE-ProRule" id="PRU10141"/>
    </source>
</evidence>
<dbReference type="GO" id="GO:0003779">
    <property type="term" value="F:actin binding"/>
    <property type="evidence" value="ECO:0007669"/>
    <property type="project" value="UniProtKB-KW"/>
</dbReference>
<dbReference type="InterPro" id="IPR000048">
    <property type="entry name" value="IQ_motif_EF-hand-BS"/>
</dbReference>
<comment type="subcellular location">
    <subcellularLocation>
        <location evidence="2">Cell projection</location>
    </subcellularLocation>
    <subcellularLocation>
        <location evidence="1">Cytoplasm</location>
        <location evidence="1">Cytoskeleton</location>
    </subcellularLocation>
</comment>
<dbReference type="Gene3D" id="3.40.850.10">
    <property type="entry name" value="Kinesin motor domain"/>
    <property type="match status" value="1"/>
</dbReference>
<dbReference type="SUPFAM" id="SSF56112">
    <property type="entry name" value="Protein kinase-like (PK-like)"/>
    <property type="match status" value="1"/>
</dbReference>
<dbReference type="EMBL" id="CAJNRE010001393">
    <property type="protein sequence ID" value="CAF1941547.1"/>
    <property type="molecule type" value="Genomic_DNA"/>
</dbReference>
<accession>A0A816LQF8</accession>
<keyword evidence="8" id="KW-0808">Transferase</keyword>
<dbReference type="GO" id="GO:0042995">
    <property type="term" value="C:cell projection"/>
    <property type="evidence" value="ECO:0007669"/>
    <property type="project" value="UniProtKB-SubCell"/>
</dbReference>
<dbReference type="InterPro" id="IPR027417">
    <property type="entry name" value="P-loop_NTPase"/>
</dbReference>
<dbReference type="PROSITE" id="PS51456">
    <property type="entry name" value="MYOSIN_MOTOR"/>
    <property type="match status" value="1"/>
</dbReference>
<dbReference type="Pfam" id="PF00069">
    <property type="entry name" value="Pkinase"/>
    <property type="match status" value="1"/>
</dbReference>
<dbReference type="InterPro" id="IPR017441">
    <property type="entry name" value="Protein_kinase_ATP_BS"/>
</dbReference>